<dbReference type="Pfam" id="PF13895">
    <property type="entry name" value="Ig_2"/>
    <property type="match status" value="1"/>
</dbReference>
<dbReference type="GO" id="GO:0005911">
    <property type="term" value="C:cell-cell junction"/>
    <property type="evidence" value="ECO:0007669"/>
    <property type="project" value="TreeGrafter"/>
</dbReference>
<dbReference type="EMBL" id="VSWD01000002">
    <property type="protein sequence ID" value="KAK3106873.1"/>
    <property type="molecule type" value="Genomic_DNA"/>
</dbReference>
<dbReference type="Pfam" id="PF00041">
    <property type="entry name" value="fn3"/>
    <property type="match status" value="1"/>
</dbReference>
<feature type="domain" description="Ig-like" evidence="9">
    <location>
        <begin position="345"/>
        <end position="432"/>
    </location>
</feature>
<dbReference type="PROSITE" id="PS50835">
    <property type="entry name" value="IG_LIKE"/>
    <property type="match status" value="7"/>
</dbReference>
<feature type="domain" description="Ig-like" evidence="9">
    <location>
        <begin position="787"/>
        <end position="876"/>
    </location>
</feature>
<dbReference type="InterPro" id="IPR007110">
    <property type="entry name" value="Ig-like_dom"/>
</dbReference>
<evidence type="ECO:0000259" key="10">
    <source>
        <dbReference type="PROSITE" id="PS50853"/>
    </source>
</evidence>
<accession>A0AA88YSQ1</accession>
<evidence type="ECO:0000313" key="12">
    <source>
        <dbReference type="Proteomes" id="UP001186944"/>
    </source>
</evidence>
<dbReference type="Pfam" id="PF08205">
    <property type="entry name" value="C2-set_2"/>
    <property type="match status" value="3"/>
</dbReference>
<keyword evidence="2" id="KW-0677">Repeat</keyword>
<dbReference type="Pfam" id="PF07679">
    <property type="entry name" value="I-set"/>
    <property type="match status" value="1"/>
</dbReference>
<evidence type="ECO:0000256" key="5">
    <source>
        <dbReference type="ARBA" id="ARBA00023180"/>
    </source>
</evidence>
<dbReference type="InterPro" id="IPR003599">
    <property type="entry name" value="Ig_sub"/>
</dbReference>
<feature type="compositionally biased region" description="Polar residues" evidence="7">
    <location>
        <begin position="1343"/>
        <end position="1361"/>
    </location>
</feature>
<evidence type="ECO:0000313" key="11">
    <source>
        <dbReference type="EMBL" id="KAK3106873.1"/>
    </source>
</evidence>
<dbReference type="SMART" id="SM00408">
    <property type="entry name" value="IGc2"/>
    <property type="match status" value="7"/>
</dbReference>
<dbReference type="SMART" id="SM00409">
    <property type="entry name" value="IG"/>
    <property type="match status" value="8"/>
</dbReference>
<feature type="transmembrane region" description="Helical" evidence="8">
    <location>
        <begin position="1096"/>
        <end position="1121"/>
    </location>
</feature>
<evidence type="ECO:0008006" key="13">
    <source>
        <dbReference type="Google" id="ProtNLM"/>
    </source>
</evidence>
<reference evidence="11" key="1">
    <citation type="submission" date="2019-08" db="EMBL/GenBank/DDBJ databases">
        <title>The improved chromosome-level genome for the pearl oyster Pinctada fucata martensii using PacBio sequencing and Hi-C.</title>
        <authorList>
            <person name="Zheng Z."/>
        </authorList>
    </citation>
    <scope>NUCLEOTIDE SEQUENCE</scope>
    <source>
        <strain evidence="11">ZZ-2019</strain>
        <tissue evidence="11">Adductor muscle</tissue>
    </source>
</reference>
<feature type="compositionally biased region" description="Low complexity" evidence="7">
    <location>
        <begin position="1286"/>
        <end position="1298"/>
    </location>
</feature>
<feature type="domain" description="Ig-like" evidence="9">
    <location>
        <begin position="880"/>
        <end position="976"/>
    </location>
</feature>
<dbReference type="SUPFAM" id="SSF48726">
    <property type="entry name" value="Immunoglobulin"/>
    <property type="match status" value="8"/>
</dbReference>
<dbReference type="Gene3D" id="2.60.40.10">
    <property type="entry name" value="Immunoglobulins"/>
    <property type="match status" value="9"/>
</dbReference>
<keyword evidence="12" id="KW-1185">Reference proteome</keyword>
<dbReference type="Pfam" id="PF13927">
    <property type="entry name" value="Ig_3"/>
    <property type="match status" value="2"/>
</dbReference>
<keyword evidence="8" id="KW-1133">Transmembrane helix</keyword>
<dbReference type="SMART" id="SM00060">
    <property type="entry name" value="FN3"/>
    <property type="match status" value="1"/>
</dbReference>
<comment type="caution">
    <text evidence="11">The sequence shown here is derived from an EMBL/GenBank/DDBJ whole genome shotgun (WGS) entry which is preliminary data.</text>
</comment>
<dbReference type="InterPro" id="IPR003597">
    <property type="entry name" value="Ig_C1-set"/>
</dbReference>
<dbReference type="PANTHER" id="PTHR11640">
    <property type="entry name" value="NEPHRIN"/>
    <property type="match status" value="1"/>
</dbReference>
<dbReference type="SUPFAM" id="SSF49265">
    <property type="entry name" value="Fibronectin type III"/>
    <property type="match status" value="1"/>
</dbReference>
<evidence type="ECO:0000256" key="6">
    <source>
        <dbReference type="ARBA" id="ARBA00023319"/>
    </source>
</evidence>
<feature type="domain" description="Fibronectin type-III" evidence="10">
    <location>
        <begin position="985"/>
        <end position="1079"/>
    </location>
</feature>
<gene>
    <name evidence="11" type="ORF">FSP39_001753</name>
</gene>
<name>A0AA88YSQ1_PINIB</name>
<feature type="compositionally biased region" description="Polar residues" evidence="7">
    <location>
        <begin position="1307"/>
        <end position="1321"/>
    </location>
</feature>
<dbReference type="InterPro" id="IPR013783">
    <property type="entry name" value="Ig-like_fold"/>
</dbReference>
<dbReference type="SMART" id="SM00407">
    <property type="entry name" value="IGc1"/>
    <property type="match status" value="1"/>
</dbReference>
<feature type="domain" description="Ig-like" evidence="9">
    <location>
        <begin position="149"/>
        <end position="236"/>
    </location>
</feature>
<evidence type="ECO:0000256" key="2">
    <source>
        <dbReference type="ARBA" id="ARBA00022737"/>
    </source>
</evidence>
<dbReference type="GO" id="GO:0050839">
    <property type="term" value="F:cell adhesion molecule binding"/>
    <property type="evidence" value="ECO:0007669"/>
    <property type="project" value="TreeGrafter"/>
</dbReference>
<dbReference type="FunFam" id="2.60.40.10:FF:000405">
    <property type="entry name" value="nephrin isoform X1"/>
    <property type="match status" value="1"/>
</dbReference>
<keyword evidence="8" id="KW-0812">Transmembrane</keyword>
<dbReference type="InterPro" id="IPR036116">
    <property type="entry name" value="FN3_sf"/>
</dbReference>
<dbReference type="InterPro" id="IPR013162">
    <property type="entry name" value="CD80_C2-set"/>
</dbReference>
<dbReference type="GO" id="GO:0005886">
    <property type="term" value="C:plasma membrane"/>
    <property type="evidence" value="ECO:0007669"/>
    <property type="project" value="TreeGrafter"/>
</dbReference>
<keyword evidence="4" id="KW-1015">Disulfide bond</keyword>
<protein>
    <recommendedName>
        <fullName evidence="13">Nephrin</fullName>
    </recommendedName>
</protein>
<feature type="domain" description="Ig-like" evidence="9">
    <location>
        <begin position="38"/>
        <end position="141"/>
    </location>
</feature>
<keyword evidence="6" id="KW-0393">Immunoglobulin domain</keyword>
<feature type="compositionally biased region" description="Basic and acidic residues" evidence="7">
    <location>
        <begin position="1262"/>
        <end position="1285"/>
    </location>
</feature>
<dbReference type="InterPro" id="IPR036179">
    <property type="entry name" value="Ig-like_dom_sf"/>
</dbReference>
<organism evidence="11 12">
    <name type="scientific">Pinctada imbricata</name>
    <name type="common">Atlantic pearl-oyster</name>
    <name type="synonym">Pinctada martensii</name>
    <dbReference type="NCBI Taxonomy" id="66713"/>
    <lineage>
        <taxon>Eukaryota</taxon>
        <taxon>Metazoa</taxon>
        <taxon>Spiralia</taxon>
        <taxon>Lophotrochozoa</taxon>
        <taxon>Mollusca</taxon>
        <taxon>Bivalvia</taxon>
        <taxon>Autobranchia</taxon>
        <taxon>Pteriomorphia</taxon>
        <taxon>Pterioida</taxon>
        <taxon>Pterioidea</taxon>
        <taxon>Pteriidae</taxon>
        <taxon>Pinctada</taxon>
    </lineage>
</organism>
<dbReference type="GO" id="GO:0098609">
    <property type="term" value="P:cell-cell adhesion"/>
    <property type="evidence" value="ECO:0007669"/>
    <property type="project" value="TreeGrafter"/>
</dbReference>
<comment type="subcellular location">
    <subcellularLocation>
        <location evidence="1">Membrane</location>
        <topology evidence="1">Single-pass type I membrane protein</topology>
    </subcellularLocation>
</comment>
<feature type="compositionally biased region" description="Basic and acidic residues" evidence="7">
    <location>
        <begin position="1377"/>
        <end position="1387"/>
    </location>
</feature>
<feature type="domain" description="Ig-like" evidence="9">
    <location>
        <begin position="243"/>
        <end position="337"/>
    </location>
</feature>
<dbReference type="Proteomes" id="UP001186944">
    <property type="component" value="Unassembled WGS sequence"/>
</dbReference>
<keyword evidence="5" id="KW-0325">Glycoprotein</keyword>
<evidence type="ECO:0000256" key="8">
    <source>
        <dbReference type="SAM" id="Phobius"/>
    </source>
</evidence>
<dbReference type="InterPro" id="IPR003961">
    <property type="entry name" value="FN3_dom"/>
</dbReference>
<dbReference type="InterPro" id="IPR003598">
    <property type="entry name" value="Ig_sub2"/>
</dbReference>
<evidence type="ECO:0000259" key="9">
    <source>
        <dbReference type="PROSITE" id="PS50835"/>
    </source>
</evidence>
<evidence type="ECO:0000256" key="4">
    <source>
        <dbReference type="ARBA" id="ARBA00023157"/>
    </source>
</evidence>
<feature type="region of interest" description="Disordered" evidence="7">
    <location>
        <begin position="1260"/>
        <end position="1387"/>
    </location>
</feature>
<dbReference type="InterPro" id="IPR051275">
    <property type="entry name" value="Cell_adhesion_signaling"/>
</dbReference>
<evidence type="ECO:0000256" key="7">
    <source>
        <dbReference type="SAM" id="MobiDB-lite"/>
    </source>
</evidence>
<keyword evidence="3 8" id="KW-0472">Membrane</keyword>
<evidence type="ECO:0000256" key="1">
    <source>
        <dbReference type="ARBA" id="ARBA00004479"/>
    </source>
</evidence>
<dbReference type="InterPro" id="IPR013098">
    <property type="entry name" value="Ig_I-set"/>
</dbReference>
<dbReference type="PANTHER" id="PTHR11640:SF31">
    <property type="entry name" value="IRREGULAR CHIASM C-ROUGHEST PROTEIN-RELATED"/>
    <property type="match status" value="1"/>
</dbReference>
<dbReference type="CDD" id="cd00063">
    <property type="entry name" value="FN3"/>
    <property type="match status" value="1"/>
</dbReference>
<proteinExistence type="predicted"/>
<dbReference type="PROSITE" id="PS50853">
    <property type="entry name" value="FN3"/>
    <property type="match status" value="1"/>
</dbReference>
<sequence length="1387" mass="153311">MIENTRLTDDAEYMCQVTPAQGQPRLSASAFLTILVPPELPVIENHGNGSVIDVSPAETTLDLTCVVRNGHPAADIQWLKNGVLVTNNVIYSTELVNSSKLRTAKSVLTIPAGREQHDSVFVCQAKNQALSSWMQTFVKLNVLSPPTTPTISGYSTGQVIREGDTLTLVCESRGGNPLAQVVWFKNNRKIDFSYNSGNGRSKNEFQFSVERSDNGAVFRCEASNAATQTPLTAEVTLNVYFPPSTATITGNRNAKAGETVTLTCVSSSSNPPAVITWTSKGNSVAGNTDVTITPSDHGGNTTTSVLSLTVTKADNNVKYTCNAVGNGPVVQADITLSVLYPPERPEISGYDEMGYVVAGRSARMTCRSSGGNPTATLAWYKGNQKLPSISQTSGNMVTSELTFVPTPSDNNAQYRCTAENEATTTPLKDTVTLTVYCKYMTTPLKDMVTLTVYCKYMTTPLKDTVTLTVYCKYMTTPFEDTVTLTVYCKYMTTPLKDMVTLTVNCKYTTTPLKDTITLNVYCRYTTTPLKYTVTLTVYCKYTTMPLKDTVIRNVYCRYTTTPHKYMVTLTVYCKYTTTPLKDTVTLTEYFQPNNVNVTMYPAVPKAGQPLRLKCISTSSNPPASIRWYKNTKSGNGISGTNNGTLPGEHGGSRTINYLDITPSADDHDATYYCQALNVVINQEAADGIVINVQFKPVFDGNISPPKIEIVEGERRTVDMSVRANPVSVTYTLYKDGIVTTVSSFSFNNGILEITNIRRDVSGNYALKAANTEGATFHNFSVNVLFKAEISRITSPVEVEEGQNAVLQCVAIGNPMVTNMVRWTRQNFDMTKTKQTYENGKSELTVYELTRQEAGVFKCIADNYLGEPATAEAQLIVKFGPIIDKSRQYAKAAGEHGSKVDMICKASGAPNVNFKWKKGEVVLNTDNTKYTIYKQHPDTTLYKSVLQIFQISKADYGTYQCVTTDDGGEKMDVFDIVLDGTSRPDPPYDLTFINSSHDSILFSWKPGFNGGLNQTFTVKYRRKGDSTFTTRHNIKSIGDVIFLTLPGLSKSTDYIIDVEASNDLGTVQDEESFIARTADSDKSVLPPSRTTDNDTPVIIILVVCVVGIFLLALNIGLILFFVRRRKKRLESNSDSTSHTNTIELYGPSKEAALYPMATSEDSRSYGTYEKNMDDLSDDFRNYEDEDIKRVFLPPPGYSYTPTKGMDSPQMNHKTYLTDSRTYLDDDINSQLRYEDPYRIGNNNRLKGTFDSEYDRGSQTMLYEYDRSPVRHDTRPKSVTDTSDRSSRPSSRGIPPHCRATPPPAPPMRSSSKGATHNYSNASIPPLPARNYDLDDLQNHVENRYTPSPGSVSSFTNNPNVIPNPNYEGPNVRGPSRNHVPDDMRGHLV</sequence>
<feature type="domain" description="Ig-like" evidence="9">
    <location>
        <begin position="592"/>
        <end position="691"/>
    </location>
</feature>
<evidence type="ECO:0000256" key="3">
    <source>
        <dbReference type="ARBA" id="ARBA00023136"/>
    </source>
</evidence>